<reference evidence="1" key="1">
    <citation type="journal article" date="2020" name="bioRxiv">
        <title>Hybrid origin of Populus tomentosa Carr. identified through genome sequencing and phylogenomic analysis.</title>
        <authorList>
            <person name="An X."/>
            <person name="Gao K."/>
            <person name="Chen Z."/>
            <person name="Li J."/>
            <person name="Yang X."/>
            <person name="Yang X."/>
            <person name="Zhou J."/>
            <person name="Guo T."/>
            <person name="Zhao T."/>
            <person name="Huang S."/>
            <person name="Miao D."/>
            <person name="Khan W.U."/>
            <person name="Rao P."/>
            <person name="Ye M."/>
            <person name="Lei B."/>
            <person name="Liao W."/>
            <person name="Wang J."/>
            <person name="Ji L."/>
            <person name="Li Y."/>
            <person name="Guo B."/>
            <person name="Mustafa N.S."/>
            <person name="Li S."/>
            <person name="Yun Q."/>
            <person name="Keller S.R."/>
            <person name="Mao J."/>
            <person name="Zhang R."/>
            <person name="Strauss S.H."/>
        </authorList>
    </citation>
    <scope>NUCLEOTIDE SEQUENCE</scope>
    <source>
        <strain evidence="1">GM15</strain>
        <tissue evidence="1">Leaf</tissue>
    </source>
</reference>
<dbReference type="EMBL" id="JAAWWB010000022">
    <property type="protein sequence ID" value="KAG6754639.1"/>
    <property type="molecule type" value="Genomic_DNA"/>
</dbReference>
<sequence length="77" mass="8439">MNLTGVESLDLSKNQLSAEIPPQLTKRRVGSHFDEMPYEDKLCFVENVKSVLTLLEISIGMSADFEQAVGNAGLQLA</sequence>
<name>A0A8X8CHB1_POPTO</name>
<dbReference type="Proteomes" id="UP000886885">
    <property type="component" value="Chromosome 11D"/>
</dbReference>
<accession>A0A8X8CHB1</accession>
<protein>
    <submittedName>
        <fullName evidence="1">Uncharacterized protein</fullName>
    </submittedName>
</protein>
<comment type="caution">
    <text evidence="1">The sequence shown here is derived from an EMBL/GenBank/DDBJ whole genome shotgun (WGS) entry which is preliminary data.</text>
</comment>
<evidence type="ECO:0000313" key="1">
    <source>
        <dbReference type="EMBL" id="KAG6754639.1"/>
    </source>
</evidence>
<organism evidence="1 2">
    <name type="scientific">Populus tomentosa</name>
    <name type="common">Chinese white poplar</name>
    <dbReference type="NCBI Taxonomy" id="118781"/>
    <lineage>
        <taxon>Eukaryota</taxon>
        <taxon>Viridiplantae</taxon>
        <taxon>Streptophyta</taxon>
        <taxon>Embryophyta</taxon>
        <taxon>Tracheophyta</taxon>
        <taxon>Spermatophyta</taxon>
        <taxon>Magnoliopsida</taxon>
        <taxon>eudicotyledons</taxon>
        <taxon>Gunneridae</taxon>
        <taxon>Pentapetalae</taxon>
        <taxon>rosids</taxon>
        <taxon>fabids</taxon>
        <taxon>Malpighiales</taxon>
        <taxon>Salicaceae</taxon>
        <taxon>Saliceae</taxon>
        <taxon>Populus</taxon>
    </lineage>
</organism>
<keyword evidence="2" id="KW-1185">Reference proteome</keyword>
<evidence type="ECO:0000313" key="2">
    <source>
        <dbReference type="Proteomes" id="UP000886885"/>
    </source>
</evidence>
<proteinExistence type="predicted"/>
<gene>
    <name evidence="1" type="ORF">POTOM_040432</name>
</gene>
<dbReference type="AlphaFoldDB" id="A0A8X8CHB1"/>